<sequence>MNSGETRVFPSPEADHSGKTPGFFPWQILKTYGVLTCSFHKTSLTRPWQWKMKV</sequence>
<feature type="region of interest" description="Disordered" evidence="1">
    <location>
        <begin position="1"/>
        <end position="20"/>
    </location>
</feature>
<dbReference type="AlphaFoldDB" id="A0A975BU55"/>
<evidence type="ECO:0000313" key="3">
    <source>
        <dbReference type="Proteomes" id="UP000663722"/>
    </source>
</evidence>
<accession>A0A975BU55</accession>
<dbReference type="Proteomes" id="UP000663722">
    <property type="component" value="Chromosome"/>
</dbReference>
<dbReference type="EMBL" id="CP061800">
    <property type="protein sequence ID" value="QTA91299.1"/>
    <property type="molecule type" value="Genomic_DNA"/>
</dbReference>
<gene>
    <name evidence="2" type="ORF">dnm_073630</name>
</gene>
<reference evidence="2" key="1">
    <citation type="journal article" date="2021" name="Microb. Physiol.">
        <title>Proteogenomic Insights into the Physiology of Marine, Sulfate-Reducing, Filamentous Desulfonema limicola and Desulfonema magnum.</title>
        <authorList>
            <person name="Schnaars V."/>
            <person name="Wohlbrand L."/>
            <person name="Scheve S."/>
            <person name="Hinrichs C."/>
            <person name="Reinhardt R."/>
            <person name="Rabus R."/>
        </authorList>
    </citation>
    <scope>NUCLEOTIDE SEQUENCE</scope>
    <source>
        <strain evidence="2">4be13</strain>
    </source>
</reference>
<organism evidence="2 3">
    <name type="scientific">Desulfonema magnum</name>
    <dbReference type="NCBI Taxonomy" id="45655"/>
    <lineage>
        <taxon>Bacteria</taxon>
        <taxon>Pseudomonadati</taxon>
        <taxon>Thermodesulfobacteriota</taxon>
        <taxon>Desulfobacteria</taxon>
        <taxon>Desulfobacterales</taxon>
        <taxon>Desulfococcaceae</taxon>
        <taxon>Desulfonema</taxon>
    </lineage>
</organism>
<evidence type="ECO:0000256" key="1">
    <source>
        <dbReference type="SAM" id="MobiDB-lite"/>
    </source>
</evidence>
<keyword evidence="3" id="KW-1185">Reference proteome</keyword>
<evidence type="ECO:0000313" key="2">
    <source>
        <dbReference type="EMBL" id="QTA91299.1"/>
    </source>
</evidence>
<proteinExistence type="predicted"/>
<dbReference type="KEGG" id="dmm:dnm_073630"/>
<protein>
    <submittedName>
        <fullName evidence="2">Uncharacterized protein</fullName>
    </submittedName>
</protein>
<name>A0A975BU55_9BACT</name>